<dbReference type="InterPro" id="IPR036390">
    <property type="entry name" value="WH_DNA-bd_sf"/>
</dbReference>
<dbReference type="InterPro" id="IPR039422">
    <property type="entry name" value="MarR/SlyA-like"/>
</dbReference>
<dbReference type="Pfam" id="PF12802">
    <property type="entry name" value="MarR_2"/>
    <property type="match status" value="1"/>
</dbReference>
<dbReference type="InterPro" id="IPR000835">
    <property type="entry name" value="HTH_MarR-typ"/>
</dbReference>
<dbReference type="PROSITE" id="PS50995">
    <property type="entry name" value="HTH_MARR_2"/>
    <property type="match status" value="1"/>
</dbReference>
<evidence type="ECO:0000313" key="2">
    <source>
        <dbReference type="EMBL" id="MCI2241468.1"/>
    </source>
</evidence>
<feature type="domain" description="HTH marR-type" evidence="1">
    <location>
        <begin position="24"/>
        <end position="157"/>
    </location>
</feature>
<dbReference type="SMART" id="SM00347">
    <property type="entry name" value="HTH_MARR"/>
    <property type="match status" value="2"/>
</dbReference>
<evidence type="ECO:0000259" key="1">
    <source>
        <dbReference type="PROSITE" id="PS50995"/>
    </source>
</evidence>
<organism evidence="2 3">
    <name type="scientific">Adlercreutzia faecimuris</name>
    <dbReference type="NCBI Taxonomy" id="2897341"/>
    <lineage>
        <taxon>Bacteria</taxon>
        <taxon>Bacillati</taxon>
        <taxon>Actinomycetota</taxon>
        <taxon>Coriobacteriia</taxon>
        <taxon>Eggerthellales</taxon>
        <taxon>Eggerthellaceae</taxon>
        <taxon>Adlercreutzia</taxon>
    </lineage>
</organism>
<gene>
    <name evidence="2" type="ORF">LPT13_03755</name>
</gene>
<dbReference type="PANTHER" id="PTHR33164:SF43">
    <property type="entry name" value="HTH-TYPE TRANSCRIPTIONAL REPRESSOR YETL"/>
    <property type="match status" value="1"/>
</dbReference>
<accession>A0ABS9WF21</accession>
<dbReference type="Pfam" id="PF01047">
    <property type="entry name" value="MarR"/>
    <property type="match status" value="1"/>
</dbReference>
<dbReference type="InterPro" id="IPR036388">
    <property type="entry name" value="WH-like_DNA-bd_sf"/>
</dbReference>
<dbReference type="RefSeq" id="WP_242163664.1">
    <property type="nucleotide sequence ID" value="NZ_JAJMLW010000001.1"/>
</dbReference>
<evidence type="ECO:0000313" key="3">
    <source>
        <dbReference type="Proteomes" id="UP001430755"/>
    </source>
</evidence>
<keyword evidence="3" id="KW-1185">Reference proteome</keyword>
<proteinExistence type="predicted"/>
<dbReference type="SUPFAM" id="SSF46785">
    <property type="entry name" value="Winged helix' DNA-binding domain"/>
    <property type="match status" value="2"/>
</dbReference>
<comment type="caution">
    <text evidence="2">The sequence shown here is derived from an EMBL/GenBank/DDBJ whole genome shotgun (WGS) entry which is preliminary data.</text>
</comment>
<reference evidence="2" key="1">
    <citation type="submission" date="2021-11" db="EMBL/GenBank/DDBJ databases">
        <title>A Novel Adlercreutzia Species, isolated from a Allomyrina dichotoma larva feces.</title>
        <authorList>
            <person name="Suh M.K."/>
        </authorList>
    </citation>
    <scope>NUCLEOTIDE SEQUENCE</scope>
    <source>
        <strain evidence="2">JBNU-10</strain>
    </source>
</reference>
<sequence length="321" mass="34356">MTPASPASSSPAALRAGADDLTLDSTYFVAFEMAHEALRRGLAAASTLNATQYRVLTKLLQAPGAVNQGELGRLLALKPNVVTQAVDALEAAGYVTRTAGDADGRTRFLAVTDEGAAHVAAVNEALVASLYATFPTDNPAYRTILEAAIAAGARIEPPLDGGQPPRFPATRALMAVELIRQETERTLREACGASFNECRMVQRLAEEGRPQRLGLLGESLLLSSVNAARAADRLVRRGWARRLRSPQDKKAVYVALTDEGAFQADLIGATVNELARTRLWANLEPGQRDAIARVGHTVVADLRDRKAAREQAELDQLVPAE</sequence>
<dbReference type="Gene3D" id="1.10.10.10">
    <property type="entry name" value="Winged helix-like DNA-binding domain superfamily/Winged helix DNA-binding domain"/>
    <property type="match status" value="2"/>
</dbReference>
<dbReference type="PANTHER" id="PTHR33164">
    <property type="entry name" value="TRANSCRIPTIONAL REGULATOR, MARR FAMILY"/>
    <property type="match status" value="1"/>
</dbReference>
<dbReference type="EMBL" id="JAJMLW010000001">
    <property type="protein sequence ID" value="MCI2241468.1"/>
    <property type="molecule type" value="Genomic_DNA"/>
</dbReference>
<dbReference type="Proteomes" id="UP001430755">
    <property type="component" value="Unassembled WGS sequence"/>
</dbReference>
<name>A0ABS9WF21_9ACTN</name>
<protein>
    <submittedName>
        <fullName evidence="2">MarR family transcriptional regulator</fullName>
    </submittedName>
</protein>